<evidence type="ECO:0000259" key="10">
    <source>
        <dbReference type="PROSITE" id="PS50089"/>
    </source>
</evidence>
<keyword evidence="5 8" id="KW-0863">Zinc-finger</keyword>
<evidence type="ECO:0000256" key="9">
    <source>
        <dbReference type="SAM" id="MobiDB-lite"/>
    </source>
</evidence>
<evidence type="ECO:0000256" key="1">
    <source>
        <dbReference type="ARBA" id="ARBA00000900"/>
    </source>
</evidence>
<keyword evidence="3" id="KW-0808">Transferase</keyword>
<comment type="caution">
    <text evidence="11">The sequence shown here is derived from an EMBL/GenBank/DDBJ whole genome shotgun (WGS) entry which is preliminary data.</text>
</comment>
<feature type="region of interest" description="Disordered" evidence="9">
    <location>
        <begin position="95"/>
        <end position="116"/>
    </location>
</feature>
<dbReference type="OrthoDB" id="8062037at2759"/>
<evidence type="ECO:0000313" key="11">
    <source>
        <dbReference type="EMBL" id="KAF5202750.1"/>
    </source>
</evidence>
<feature type="region of interest" description="Disordered" evidence="9">
    <location>
        <begin position="349"/>
        <end position="380"/>
    </location>
</feature>
<dbReference type="Proteomes" id="UP000554482">
    <property type="component" value="Unassembled WGS sequence"/>
</dbReference>
<dbReference type="Gene3D" id="3.30.40.10">
    <property type="entry name" value="Zinc/RING finger domain, C3HC4 (zinc finger)"/>
    <property type="match status" value="1"/>
</dbReference>
<feature type="compositionally biased region" description="Acidic residues" evidence="9">
    <location>
        <begin position="159"/>
        <end position="189"/>
    </location>
</feature>
<evidence type="ECO:0000256" key="6">
    <source>
        <dbReference type="ARBA" id="ARBA00022786"/>
    </source>
</evidence>
<keyword evidence="7" id="KW-0862">Zinc</keyword>
<accession>A0A7J6X1Y8</accession>
<sequence>MAETPVSASPPPPSQPDTEPLQYWCYHCEKRVSVETVTDVVVDIICFECKNGFVELISTSSTQQLSSSSATTTNSNNDFGNQFLQILRLIAEAARDDDNPPPPPPPPPVSTDLHPESGDFLRIELNGWNNDEDEEEEGIHFGINNDDIGIGVVRTENEIANEDEADDDEDDDEGEEDEEEVDPDEEPGEDDVRRRIRRDLLRLRIRDFASRATSGRNRILDWSEILMGLEDHTMEFRVEMPEWDGYVGNPEDYLDAAGYEALLQNLAESDGSRKGAPPASKSAVLGLKTVEIAAEEEALVCAICKEAVQVGEKAKKMPCGHGYHGDCIVTWLGSRNTCPICRFELPTEDPEYEEQRKKKSSAGSSAGGGSSNSGSNNRGS</sequence>
<dbReference type="InterPro" id="IPR039525">
    <property type="entry name" value="RNF126-like_zinc-ribbon"/>
</dbReference>
<dbReference type="InterPro" id="IPR001841">
    <property type="entry name" value="Znf_RING"/>
</dbReference>
<evidence type="ECO:0000256" key="7">
    <source>
        <dbReference type="ARBA" id="ARBA00022833"/>
    </source>
</evidence>
<dbReference type="PROSITE" id="PS50089">
    <property type="entry name" value="ZF_RING_2"/>
    <property type="match status" value="1"/>
</dbReference>
<dbReference type="FunFam" id="3.30.40.10:FF:000022">
    <property type="entry name" value="E3 ubiquitin-protein ligase RING1-like"/>
    <property type="match status" value="1"/>
</dbReference>
<dbReference type="SMART" id="SM00184">
    <property type="entry name" value="RING"/>
    <property type="match status" value="1"/>
</dbReference>
<dbReference type="GO" id="GO:0061630">
    <property type="term" value="F:ubiquitin protein ligase activity"/>
    <property type="evidence" value="ECO:0007669"/>
    <property type="project" value="UniProtKB-EC"/>
</dbReference>
<dbReference type="GO" id="GO:0005737">
    <property type="term" value="C:cytoplasm"/>
    <property type="evidence" value="ECO:0007669"/>
    <property type="project" value="TreeGrafter"/>
</dbReference>
<evidence type="ECO:0000256" key="8">
    <source>
        <dbReference type="PROSITE-ProRule" id="PRU00175"/>
    </source>
</evidence>
<dbReference type="SUPFAM" id="SSF57850">
    <property type="entry name" value="RING/U-box"/>
    <property type="match status" value="1"/>
</dbReference>
<dbReference type="Pfam" id="PF13639">
    <property type="entry name" value="zf-RING_2"/>
    <property type="match status" value="1"/>
</dbReference>
<feature type="compositionally biased region" description="Pro residues" evidence="9">
    <location>
        <begin position="100"/>
        <end position="109"/>
    </location>
</feature>
<comment type="catalytic activity">
    <reaction evidence="1">
        <text>S-ubiquitinyl-[E2 ubiquitin-conjugating enzyme]-L-cysteine + [acceptor protein]-L-lysine = [E2 ubiquitin-conjugating enzyme]-L-cysteine + N(6)-ubiquitinyl-[acceptor protein]-L-lysine.</text>
        <dbReference type="EC" id="2.3.2.27"/>
    </reaction>
</comment>
<dbReference type="GO" id="GO:0008270">
    <property type="term" value="F:zinc ion binding"/>
    <property type="evidence" value="ECO:0007669"/>
    <property type="project" value="UniProtKB-KW"/>
</dbReference>
<dbReference type="PANTHER" id="PTHR15710">
    <property type="entry name" value="E3 UBIQUITIN-PROTEIN LIGASE PRAJA"/>
    <property type="match status" value="1"/>
</dbReference>
<evidence type="ECO:0000256" key="3">
    <source>
        <dbReference type="ARBA" id="ARBA00022679"/>
    </source>
</evidence>
<dbReference type="EC" id="2.3.2.27" evidence="2"/>
<feature type="region of interest" description="Disordered" evidence="9">
    <location>
        <begin position="159"/>
        <end position="193"/>
    </location>
</feature>
<dbReference type="AlphaFoldDB" id="A0A7J6X1Y8"/>
<evidence type="ECO:0000313" key="12">
    <source>
        <dbReference type="Proteomes" id="UP000554482"/>
    </source>
</evidence>
<dbReference type="EMBL" id="JABWDY010007678">
    <property type="protein sequence ID" value="KAF5202750.1"/>
    <property type="molecule type" value="Genomic_DNA"/>
</dbReference>
<dbReference type="Pfam" id="PF14369">
    <property type="entry name" value="Zn_ribbon_19"/>
    <property type="match status" value="1"/>
</dbReference>
<evidence type="ECO:0000256" key="2">
    <source>
        <dbReference type="ARBA" id="ARBA00012483"/>
    </source>
</evidence>
<evidence type="ECO:0000256" key="4">
    <source>
        <dbReference type="ARBA" id="ARBA00022723"/>
    </source>
</evidence>
<reference evidence="11 12" key="1">
    <citation type="submission" date="2020-06" db="EMBL/GenBank/DDBJ databases">
        <title>Transcriptomic and genomic resources for Thalictrum thalictroides and T. hernandezii: Facilitating candidate gene discovery in an emerging model plant lineage.</title>
        <authorList>
            <person name="Arias T."/>
            <person name="Riano-Pachon D.M."/>
            <person name="Di Stilio V.S."/>
        </authorList>
    </citation>
    <scope>NUCLEOTIDE SEQUENCE [LARGE SCALE GENOMIC DNA]</scope>
    <source>
        <strain evidence="12">cv. WT478/WT964</strain>
        <tissue evidence="11">Leaves</tissue>
    </source>
</reference>
<dbReference type="PANTHER" id="PTHR15710:SF217">
    <property type="entry name" value="E3 UBIQUITIN-PROTEIN LIGASE RDUF2"/>
    <property type="match status" value="1"/>
</dbReference>
<dbReference type="InterPro" id="IPR013083">
    <property type="entry name" value="Znf_RING/FYVE/PHD"/>
</dbReference>
<keyword evidence="4" id="KW-0479">Metal-binding</keyword>
<keyword evidence="12" id="KW-1185">Reference proteome</keyword>
<feature type="domain" description="RING-type" evidence="10">
    <location>
        <begin position="301"/>
        <end position="342"/>
    </location>
</feature>
<name>A0A7J6X1Y8_THATH</name>
<dbReference type="GO" id="GO:0016567">
    <property type="term" value="P:protein ubiquitination"/>
    <property type="evidence" value="ECO:0007669"/>
    <property type="project" value="TreeGrafter"/>
</dbReference>
<proteinExistence type="predicted"/>
<gene>
    <name evidence="11" type="ORF">FRX31_007663</name>
</gene>
<keyword evidence="6" id="KW-0833">Ubl conjugation pathway</keyword>
<evidence type="ECO:0000256" key="5">
    <source>
        <dbReference type="ARBA" id="ARBA00022771"/>
    </source>
</evidence>
<protein>
    <recommendedName>
        <fullName evidence="2">RING-type E3 ubiquitin transferase</fullName>
        <ecNumber evidence="2">2.3.2.27</ecNumber>
    </recommendedName>
</protein>
<organism evidence="11 12">
    <name type="scientific">Thalictrum thalictroides</name>
    <name type="common">Rue-anemone</name>
    <name type="synonym">Anemone thalictroides</name>
    <dbReference type="NCBI Taxonomy" id="46969"/>
    <lineage>
        <taxon>Eukaryota</taxon>
        <taxon>Viridiplantae</taxon>
        <taxon>Streptophyta</taxon>
        <taxon>Embryophyta</taxon>
        <taxon>Tracheophyta</taxon>
        <taxon>Spermatophyta</taxon>
        <taxon>Magnoliopsida</taxon>
        <taxon>Ranunculales</taxon>
        <taxon>Ranunculaceae</taxon>
        <taxon>Thalictroideae</taxon>
        <taxon>Thalictrum</taxon>
    </lineage>
</organism>